<dbReference type="InterPro" id="IPR051943">
    <property type="entry name" value="TRAFAC_Dynamin-like_GTPase"/>
</dbReference>
<keyword evidence="2" id="KW-0812">Transmembrane</keyword>
<dbReference type="InterPro" id="IPR027417">
    <property type="entry name" value="P-loop_NTPase"/>
</dbReference>
<dbReference type="PROSITE" id="PS51718">
    <property type="entry name" value="G_DYNAMIN_2"/>
    <property type="match status" value="1"/>
</dbReference>
<evidence type="ECO:0000259" key="3">
    <source>
        <dbReference type="PROSITE" id="PS51718"/>
    </source>
</evidence>
<dbReference type="InterPro" id="IPR040990">
    <property type="entry name" value="DUF5600"/>
</dbReference>
<keyword evidence="2" id="KW-1133">Transmembrane helix</keyword>
<dbReference type="Pfam" id="PF00350">
    <property type="entry name" value="Dynamin_N"/>
    <property type="match status" value="1"/>
</dbReference>
<sequence>MSFSDSKRLSEKERQKRKRTVLKGLQQSYAALQPLEKHTNFRSFFTAPMTDQELAAKPHILVVGQYSTGKTTFINQLVGADYEGCHIGPEPTSDRFIAVCHGDERRLVHGNNASVNPGLPYQGLTTFGQNFLSKFSAAYTPSDVLRDVTFVDTPGVLSGEKQRRMRSYDFAKVTRWFAERADLILLLFDAHKLDISDEFKEVISGLKGLDNKVRCVLNKADQIDAERLVRVYGALMFNIGKILQTPEVVRVFIGSFWDKPVQHDFYRQIFSSDQQLLLKEIGELPRGSFSLKLDELVRRTRLVKVHSCILDKLQRSMPRFGILANGALVQVNLISNLEAVFKDVAREYAKYGISEGDFPEIENYRRHLRELTLRHGPTCFSKLANINEREMLRLQRLLDDVIPLLSRYEVPQNINENFEDPIKALDEALHGRAKNRGLMQAGAVLGTLTRGLMWAVIVASAGGAAYAAVRYSQGKLKLDLESLPYFNKLAAKEK</sequence>
<dbReference type="Pfam" id="PF18150">
    <property type="entry name" value="DUF5600"/>
    <property type="match status" value="1"/>
</dbReference>
<dbReference type="GO" id="GO:0010008">
    <property type="term" value="C:endosome membrane"/>
    <property type="evidence" value="ECO:0007669"/>
    <property type="project" value="UniProtKB-SubCell"/>
</dbReference>
<proteinExistence type="predicted"/>
<dbReference type="AlphaFoldDB" id="A0A7R9UDJ9"/>
<dbReference type="PANTHER" id="PTHR43681">
    <property type="entry name" value="TRANSMEMBRANE GTPASE FZO"/>
    <property type="match status" value="1"/>
</dbReference>
<reference evidence="4" key="1">
    <citation type="submission" date="2021-01" db="EMBL/GenBank/DDBJ databases">
        <authorList>
            <person name="Corre E."/>
            <person name="Pelletier E."/>
            <person name="Niang G."/>
            <person name="Scheremetjew M."/>
            <person name="Finn R."/>
            <person name="Kale V."/>
            <person name="Holt S."/>
            <person name="Cochrane G."/>
            <person name="Meng A."/>
            <person name="Brown T."/>
            <person name="Cohen L."/>
        </authorList>
    </citation>
    <scope>NUCLEOTIDE SEQUENCE</scope>
    <source>
        <strain evidence="4">CCMP2078</strain>
    </source>
</reference>
<feature type="domain" description="Dynamin-type G" evidence="3">
    <location>
        <begin position="54"/>
        <end position="290"/>
    </location>
</feature>
<dbReference type="InterPro" id="IPR045063">
    <property type="entry name" value="Dynamin_N"/>
</dbReference>
<gene>
    <name evidence="4" type="ORF">PPYR1160_LOCUS12494</name>
</gene>
<name>A0A7R9UDJ9_9STRA</name>
<evidence type="ECO:0000256" key="2">
    <source>
        <dbReference type="SAM" id="Phobius"/>
    </source>
</evidence>
<feature type="transmembrane region" description="Helical" evidence="2">
    <location>
        <begin position="451"/>
        <end position="469"/>
    </location>
</feature>
<dbReference type="InterPro" id="IPR030381">
    <property type="entry name" value="G_DYNAMIN_dom"/>
</dbReference>
<dbReference type="Gene3D" id="1.10.268.20">
    <property type="match status" value="1"/>
</dbReference>
<dbReference type="GO" id="GO:0005525">
    <property type="term" value="F:GTP binding"/>
    <property type="evidence" value="ECO:0007669"/>
    <property type="project" value="InterPro"/>
</dbReference>
<comment type="subcellular location">
    <subcellularLocation>
        <location evidence="1">Endosome membrane</location>
        <topology evidence="1">Peripheral membrane protein</topology>
    </subcellularLocation>
</comment>
<dbReference type="CDD" id="cd09913">
    <property type="entry name" value="EHD"/>
    <property type="match status" value="1"/>
</dbReference>
<dbReference type="Gene3D" id="3.40.50.300">
    <property type="entry name" value="P-loop containing nucleotide triphosphate hydrolases"/>
    <property type="match status" value="1"/>
</dbReference>
<dbReference type="EMBL" id="HBEA01016373">
    <property type="protein sequence ID" value="CAD8262992.1"/>
    <property type="molecule type" value="Transcribed_RNA"/>
</dbReference>
<accession>A0A7R9UDJ9</accession>
<evidence type="ECO:0000313" key="4">
    <source>
        <dbReference type="EMBL" id="CAD8262992.1"/>
    </source>
</evidence>
<keyword evidence="2" id="KW-0472">Membrane</keyword>
<protein>
    <recommendedName>
        <fullName evidence="3">Dynamin-type G domain-containing protein</fullName>
    </recommendedName>
</protein>
<dbReference type="SUPFAM" id="SSF52540">
    <property type="entry name" value="P-loop containing nucleoside triphosphate hydrolases"/>
    <property type="match status" value="1"/>
</dbReference>
<evidence type="ECO:0000256" key="1">
    <source>
        <dbReference type="ARBA" id="ARBA00004481"/>
    </source>
</evidence>
<dbReference type="PANTHER" id="PTHR43681:SF1">
    <property type="entry name" value="SARCALUMENIN"/>
    <property type="match status" value="1"/>
</dbReference>
<organism evidence="4">
    <name type="scientific">Pinguiococcus pyrenoidosus</name>
    <dbReference type="NCBI Taxonomy" id="172671"/>
    <lineage>
        <taxon>Eukaryota</taxon>
        <taxon>Sar</taxon>
        <taxon>Stramenopiles</taxon>
        <taxon>Ochrophyta</taxon>
        <taxon>Pinguiophyceae</taxon>
        <taxon>Pinguiochrysidales</taxon>
        <taxon>Pinguiochrysidaceae</taxon>
        <taxon>Pinguiococcus</taxon>
    </lineage>
</organism>